<proteinExistence type="predicted"/>
<dbReference type="EMBL" id="LBZA01000024">
    <property type="protein sequence ID" value="KKR63460.1"/>
    <property type="molecule type" value="Genomic_DNA"/>
</dbReference>
<name>A0A0G0UUY1_9BACT</name>
<evidence type="ECO:0000313" key="2">
    <source>
        <dbReference type="EMBL" id="KKR63460.1"/>
    </source>
</evidence>
<feature type="domain" description="HD/PDEase" evidence="1">
    <location>
        <begin position="58"/>
        <end position="194"/>
    </location>
</feature>
<organism evidence="2 3">
    <name type="scientific">Candidatus Woesebacteria bacterium GW2011_GWA1_40_43</name>
    <dbReference type="NCBI Taxonomy" id="1618553"/>
    <lineage>
        <taxon>Bacteria</taxon>
        <taxon>Candidatus Woeseibacteriota</taxon>
    </lineage>
</organism>
<dbReference type="SUPFAM" id="SSF109604">
    <property type="entry name" value="HD-domain/PDEase-like"/>
    <property type="match status" value="1"/>
</dbReference>
<dbReference type="InterPro" id="IPR039967">
    <property type="entry name" value="MJ1020-like"/>
</dbReference>
<sequence>MRKQGSKISEASISQIKINIPVKGNAILEKILDMVNSNREIKTLWRIMNVNAIERLGYTDHGPMHFNFVANYALQIARIFENKGIPFSIVKDFGLTNDHAEVVIFLASLMHDLGMSIHRVNHEIFSLFIARDFLKEILDFMPVEEKTVVLSETLHAIISHSHGSAGKTSTVEGGIVRIADALDMSKGRSRIPYQMGKIDIHSVSANAIESVKVTEGKDKPVEVRIVMTTEAGVFQVDDFIEEKLEVSGLTKYIDVKSFLKEHGTEKLYKHYSS</sequence>
<accession>A0A0G0UUY1</accession>
<dbReference type="Gene3D" id="1.10.3210.10">
    <property type="entry name" value="Hypothetical protein af1432"/>
    <property type="match status" value="1"/>
</dbReference>
<dbReference type="PANTHER" id="PTHR40517:SF1">
    <property type="entry name" value="METAL-DEPENDENT PHOSPHOHYDROLASE, HD SUPERFAMILY-RELATED"/>
    <property type="match status" value="1"/>
</dbReference>
<reference evidence="2 3" key="1">
    <citation type="journal article" date="2015" name="Nature">
        <title>rRNA introns, odd ribosomes, and small enigmatic genomes across a large radiation of phyla.</title>
        <authorList>
            <person name="Brown C.T."/>
            <person name="Hug L.A."/>
            <person name="Thomas B.C."/>
            <person name="Sharon I."/>
            <person name="Castelle C.J."/>
            <person name="Singh A."/>
            <person name="Wilkins M.J."/>
            <person name="Williams K.H."/>
            <person name="Banfield J.F."/>
        </authorList>
    </citation>
    <scope>NUCLEOTIDE SEQUENCE [LARGE SCALE GENOMIC DNA]</scope>
</reference>
<dbReference type="InterPro" id="IPR003607">
    <property type="entry name" value="HD/PDEase_dom"/>
</dbReference>
<dbReference type="AlphaFoldDB" id="A0A0G0UUY1"/>
<evidence type="ECO:0000259" key="1">
    <source>
        <dbReference type="SMART" id="SM00471"/>
    </source>
</evidence>
<evidence type="ECO:0000313" key="3">
    <source>
        <dbReference type="Proteomes" id="UP000034293"/>
    </source>
</evidence>
<comment type="caution">
    <text evidence="2">The sequence shown here is derived from an EMBL/GenBank/DDBJ whole genome shotgun (WGS) entry which is preliminary data.</text>
</comment>
<dbReference type="SMART" id="SM00471">
    <property type="entry name" value="HDc"/>
    <property type="match status" value="1"/>
</dbReference>
<dbReference type="InterPro" id="IPR006674">
    <property type="entry name" value="HD_domain"/>
</dbReference>
<dbReference type="PANTHER" id="PTHR40517">
    <property type="entry name" value="METAL-DEPENDENT PHOSPHOHYDROLASE, HD SUPERFAMILY-RELATED"/>
    <property type="match status" value="1"/>
</dbReference>
<dbReference type="Pfam" id="PF01966">
    <property type="entry name" value="HD"/>
    <property type="match status" value="1"/>
</dbReference>
<gene>
    <name evidence="2" type="ORF">UU02_C0024G0003</name>
</gene>
<protein>
    <recommendedName>
        <fullName evidence="1">HD/PDEase domain-containing protein</fullName>
    </recommendedName>
</protein>
<dbReference type="Proteomes" id="UP000034293">
    <property type="component" value="Unassembled WGS sequence"/>
</dbReference>